<sequence>MKKHRLPAAVLALAALGFTLGTCEFVIVGILPDIAAGLNVSLAAVGRLVSVFAACYAVGTPLLTALTGRMDRFRLLIGLMLLFLGVNVLSMLAPGVTVLYASRVVAALVSGTLTAVAMLYAKEVSSPEQTARAISAVYAGFSVAAVAGVPIGTAVCHALGWRATFGVILAMGLVLLPVLARLLPRKIELPAAEGSFLRQFAVLRDSRCWHCVLMVLFSASATYTVYTYLTPTLTGTLGLPETAVSPALLVMGLCSAASNLFSGRLAEKGGLKPLPVFFAAQVLLFAVLPLLLVNRWLGLTGLFAMGLLMYLLNTPVQVHSLGLAEAEYPAAASLCASVQPVSYNFGIAAGSFAGSLVQDAWGPRLLGVPAAVFALLSLWQCRGLLRSIQRRKTRR</sequence>
<keyword evidence="2" id="KW-0813">Transport</keyword>
<dbReference type="PROSITE" id="PS50850">
    <property type="entry name" value="MFS"/>
    <property type="match status" value="1"/>
</dbReference>
<evidence type="ECO:0000256" key="2">
    <source>
        <dbReference type="ARBA" id="ARBA00022448"/>
    </source>
</evidence>
<dbReference type="InterPro" id="IPR050189">
    <property type="entry name" value="MFS_Efflux_Transporters"/>
</dbReference>
<feature type="transmembrane region" description="Helical" evidence="7">
    <location>
        <begin position="244"/>
        <end position="262"/>
    </location>
</feature>
<dbReference type="Gene3D" id="1.20.1250.20">
    <property type="entry name" value="MFS general substrate transporter like domains"/>
    <property type="match status" value="1"/>
</dbReference>
<evidence type="ECO:0000256" key="7">
    <source>
        <dbReference type="SAM" id="Phobius"/>
    </source>
</evidence>
<keyword evidence="4 7" id="KW-0812">Transmembrane</keyword>
<keyword evidence="6 7" id="KW-0472">Membrane</keyword>
<dbReference type="SUPFAM" id="SSF103473">
    <property type="entry name" value="MFS general substrate transporter"/>
    <property type="match status" value="1"/>
</dbReference>
<feature type="transmembrane region" description="Helical" evidence="7">
    <location>
        <begin position="45"/>
        <end position="66"/>
    </location>
</feature>
<protein>
    <submittedName>
        <fullName evidence="9">MFS transporter</fullName>
    </submittedName>
</protein>
<dbReference type="Pfam" id="PF07690">
    <property type="entry name" value="MFS_1"/>
    <property type="match status" value="1"/>
</dbReference>
<dbReference type="RefSeq" id="WP_187014181.1">
    <property type="nucleotide sequence ID" value="NZ_JACOQI010000004.1"/>
</dbReference>
<keyword evidence="10" id="KW-1185">Reference proteome</keyword>
<evidence type="ECO:0000259" key="8">
    <source>
        <dbReference type="PROSITE" id="PS50850"/>
    </source>
</evidence>
<feature type="transmembrane region" description="Helical" evidence="7">
    <location>
        <begin position="99"/>
        <end position="121"/>
    </location>
</feature>
<feature type="transmembrane region" description="Helical" evidence="7">
    <location>
        <begin position="274"/>
        <end position="292"/>
    </location>
</feature>
<evidence type="ECO:0000256" key="3">
    <source>
        <dbReference type="ARBA" id="ARBA00022475"/>
    </source>
</evidence>
<feature type="transmembrane region" description="Helical" evidence="7">
    <location>
        <begin position="159"/>
        <end position="180"/>
    </location>
</feature>
<evidence type="ECO:0000313" key="10">
    <source>
        <dbReference type="Proteomes" id="UP000620327"/>
    </source>
</evidence>
<proteinExistence type="predicted"/>
<dbReference type="PANTHER" id="PTHR43124">
    <property type="entry name" value="PURINE EFFLUX PUMP PBUE"/>
    <property type="match status" value="1"/>
</dbReference>
<dbReference type="Proteomes" id="UP000620327">
    <property type="component" value="Unassembled WGS sequence"/>
</dbReference>
<evidence type="ECO:0000256" key="6">
    <source>
        <dbReference type="ARBA" id="ARBA00023136"/>
    </source>
</evidence>
<dbReference type="EMBL" id="JACOQI010000004">
    <property type="protein sequence ID" value="MBC5769829.1"/>
    <property type="molecule type" value="Genomic_DNA"/>
</dbReference>
<evidence type="ECO:0000256" key="5">
    <source>
        <dbReference type="ARBA" id="ARBA00022989"/>
    </source>
</evidence>
<dbReference type="AlphaFoldDB" id="A0A923MIG3"/>
<comment type="subcellular location">
    <subcellularLocation>
        <location evidence="1">Cell membrane</location>
        <topology evidence="1">Multi-pass membrane protein</topology>
    </subcellularLocation>
</comment>
<dbReference type="InterPro" id="IPR036259">
    <property type="entry name" value="MFS_trans_sf"/>
</dbReference>
<dbReference type="PANTHER" id="PTHR43124:SF10">
    <property type="entry name" value="PURINE EFFLUX PUMP PBUE"/>
    <property type="match status" value="1"/>
</dbReference>
<gene>
    <name evidence="9" type="ORF">H8Z83_05750</name>
</gene>
<dbReference type="InterPro" id="IPR020846">
    <property type="entry name" value="MFS_dom"/>
</dbReference>
<organism evidence="9 10">
    <name type="scientific">Dysosmobacter segnis</name>
    <dbReference type="NCBI Taxonomy" id="2763042"/>
    <lineage>
        <taxon>Bacteria</taxon>
        <taxon>Bacillati</taxon>
        <taxon>Bacillota</taxon>
        <taxon>Clostridia</taxon>
        <taxon>Eubacteriales</taxon>
        <taxon>Oscillospiraceae</taxon>
        <taxon>Dysosmobacter</taxon>
    </lineage>
</organism>
<evidence type="ECO:0000256" key="1">
    <source>
        <dbReference type="ARBA" id="ARBA00004651"/>
    </source>
</evidence>
<keyword evidence="3" id="KW-1003">Cell membrane</keyword>
<feature type="transmembrane region" description="Helical" evidence="7">
    <location>
        <begin position="208"/>
        <end position="229"/>
    </location>
</feature>
<accession>A0A923MIG3</accession>
<feature type="transmembrane region" description="Helical" evidence="7">
    <location>
        <begin position="73"/>
        <end position="93"/>
    </location>
</feature>
<keyword evidence="5 7" id="KW-1133">Transmembrane helix</keyword>
<dbReference type="InterPro" id="IPR011701">
    <property type="entry name" value="MFS"/>
</dbReference>
<evidence type="ECO:0000256" key="4">
    <source>
        <dbReference type="ARBA" id="ARBA00022692"/>
    </source>
</evidence>
<dbReference type="GO" id="GO:0005886">
    <property type="term" value="C:plasma membrane"/>
    <property type="evidence" value="ECO:0007669"/>
    <property type="project" value="UniProtKB-SubCell"/>
</dbReference>
<name>A0A923MIG3_9FIRM</name>
<feature type="transmembrane region" description="Helical" evidence="7">
    <location>
        <begin position="365"/>
        <end position="385"/>
    </location>
</feature>
<feature type="transmembrane region" description="Helical" evidence="7">
    <location>
        <begin position="133"/>
        <end position="153"/>
    </location>
</feature>
<dbReference type="GO" id="GO:0022857">
    <property type="term" value="F:transmembrane transporter activity"/>
    <property type="evidence" value="ECO:0007669"/>
    <property type="project" value="InterPro"/>
</dbReference>
<evidence type="ECO:0000313" key="9">
    <source>
        <dbReference type="EMBL" id="MBC5769829.1"/>
    </source>
</evidence>
<comment type="caution">
    <text evidence="9">The sequence shown here is derived from an EMBL/GenBank/DDBJ whole genome shotgun (WGS) entry which is preliminary data.</text>
</comment>
<dbReference type="CDD" id="cd17324">
    <property type="entry name" value="MFS_NepI_like"/>
    <property type="match status" value="1"/>
</dbReference>
<reference evidence="9" key="1">
    <citation type="submission" date="2020-08" db="EMBL/GenBank/DDBJ databases">
        <title>Genome public.</title>
        <authorList>
            <person name="Liu C."/>
            <person name="Sun Q."/>
        </authorList>
    </citation>
    <scope>NUCLEOTIDE SEQUENCE</scope>
    <source>
        <strain evidence="9">BX15</strain>
    </source>
</reference>
<feature type="domain" description="Major facilitator superfamily (MFS) profile" evidence="8">
    <location>
        <begin position="9"/>
        <end position="395"/>
    </location>
</feature>